<dbReference type="GO" id="GO:0004252">
    <property type="term" value="F:serine-type endopeptidase activity"/>
    <property type="evidence" value="ECO:0007669"/>
    <property type="project" value="UniProtKB-UniRule"/>
</dbReference>
<dbReference type="Gene3D" id="1.10.8.60">
    <property type="match status" value="1"/>
</dbReference>
<dbReference type="Pfam" id="PF05362">
    <property type="entry name" value="Lon_C"/>
    <property type="match status" value="1"/>
</dbReference>
<evidence type="ECO:0000256" key="1">
    <source>
        <dbReference type="ARBA" id="ARBA00022670"/>
    </source>
</evidence>
<dbReference type="Proteomes" id="UP000198636">
    <property type="component" value="Unassembled WGS sequence"/>
</dbReference>
<evidence type="ECO:0000259" key="3">
    <source>
        <dbReference type="PROSITE" id="PS51786"/>
    </source>
</evidence>
<name>A0A1G5GB56_9FIRM</name>
<dbReference type="Pfam" id="PF20437">
    <property type="entry name" value="LonC_helical"/>
    <property type="match status" value="1"/>
</dbReference>
<dbReference type="EC" id="3.4.21.53" evidence="2"/>
<dbReference type="AlphaFoldDB" id="A0A1G5GB56"/>
<evidence type="ECO:0000256" key="2">
    <source>
        <dbReference type="PROSITE-ProRule" id="PRU01122"/>
    </source>
</evidence>
<keyword evidence="5" id="KW-1185">Reference proteome</keyword>
<dbReference type="SUPFAM" id="SSF54211">
    <property type="entry name" value="Ribosomal protein S5 domain 2-like"/>
    <property type="match status" value="1"/>
</dbReference>
<dbReference type="InterPro" id="IPR027065">
    <property type="entry name" value="Lon_Prtase"/>
</dbReference>
<dbReference type="EMBL" id="FMUS01000009">
    <property type="protein sequence ID" value="SCY48591.1"/>
    <property type="molecule type" value="Genomic_DNA"/>
</dbReference>
<dbReference type="InterPro" id="IPR041699">
    <property type="entry name" value="AAA_32"/>
</dbReference>
<dbReference type="PANTHER" id="PTHR10046">
    <property type="entry name" value="ATP DEPENDENT LON PROTEASE FAMILY MEMBER"/>
    <property type="match status" value="1"/>
</dbReference>
<dbReference type="InterPro" id="IPR027417">
    <property type="entry name" value="P-loop_NTPase"/>
</dbReference>
<dbReference type="OrthoDB" id="9758568at2"/>
<dbReference type="PROSITE" id="PS51786">
    <property type="entry name" value="LON_PROTEOLYTIC"/>
    <property type="match status" value="1"/>
</dbReference>
<proteinExistence type="inferred from homology"/>
<dbReference type="InterPro" id="IPR046844">
    <property type="entry name" value="Lon-like_helical"/>
</dbReference>
<dbReference type="Gene3D" id="3.30.230.10">
    <property type="match status" value="1"/>
</dbReference>
<dbReference type="GO" id="GO:0004176">
    <property type="term" value="F:ATP-dependent peptidase activity"/>
    <property type="evidence" value="ECO:0007669"/>
    <property type="project" value="UniProtKB-UniRule"/>
</dbReference>
<dbReference type="InterPro" id="IPR008269">
    <property type="entry name" value="Lon_proteolytic"/>
</dbReference>
<dbReference type="PRINTS" id="PR00830">
    <property type="entry name" value="ENDOLAPTASE"/>
</dbReference>
<dbReference type="RefSeq" id="WP_091542090.1">
    <property type="nucleotide sequence ID" value="NZ_FMUS01000009.1"/>
</dbReference>
<organism evidence="4 5">
    <name type="scientific">Alkaliphilus peptidifermentans DSM 18978</name>
    <dbReference type="NCBI Taxonomy" id="1120976"/>
    <lineage>
        <taxon>Bacteria</taxon>
        <taxon>Bacillati</taxon>
        <taxon>Bacillota</taxon>
        <taxon>Clostridia</taxon>
        <taxon>Peptostreptococcales</taxon>
        <taxon>Natronincolaceae</taxon>
        <taxon>Alkaliphilus</taxon>
    </lineage>
</organism>
<accession>A0A1G5GB56</accession>
<keyword evidence="2" id="KW-0378">Hydrolase</keyword>
<dbReference type="Pfam" id="PF20436">
    <property type="entry name" value="LonB_AAA-LID"/>
    <property type="match status" value="1"/>
</dbReference>
<feature type="domain" description="Lon proteolytic" evidence="3">
    <location>
        <begin position="567"/>
        <end position="762"/>
    </location>
</feature>
<comment type="catalytic activity">
    <reaction evidence="2">
        <text>Hydrolysis of proteins in presence of ATP.</text>
        <dbReference type="EC" id="3.4.21.53"/>
    </reaction>
</comment>
<evidence type="ECO:0000313" key="4">
    <source>
        <dbReference type="EMBL" id="SCY48591.1"/>
    </source>
</evidence>
<feature type="active site" evidence="2">
    <location>
        <position position="657"/>
    </location>
</feature>
<dbReference type="GO" id="GO:0030163">
    <property type="term" value="P:protein catabolic process"/>
    <property type="evidence" value="ECO:0007669"/>
    <property type="project" value="InterPro"/>
</dbReference>
<dbReference type="Gene3D" id="3.40.50.300">
    <property type="entry name" value="P-loop containing nucleotide triphosphate hydrolases"/>
    <property type="match status" value="2"/>
</dbReference>
<dbReference type="GO" id="GO:0006508">
    <property type="term" value="P:proteolysis"/>
    <property type="evidence" value="ECO:0007669"/>
    <property type="project" value="UniProtKB-KW"/>
</dbReference>
<protein>
    <recommendedName>
        <fullName evidence="2">endopeptidase La</fullName>
        <ecNumber evidence="2">3.4.21.53</ecNumber>
    </recommendedName>
</protein>
<dbReference type="InterPro" id="IPR014721">
    <property type="entry name" value="Ribsml_uS5_D2-typ_fold_subgr"/>
</dbReference>
<keyword evidence="1 2" id="KW-0645">Protease</keyword>
<dbReference type="SUPFAM" id="SSF52540">
    <property type="entry name" value="P-loop containing nucleoside triphosphate hydrolases"/>
    <property type="match status" value="1"/>
</dbReference>
<dbReference type="GO" id="GO:0005524">
    <property type="term" value="F:ATP binding"/>
    <property type="evidence" value="ECO:0007669"/>
    <property type="project" value="InterPro"/>
</dbReference>
<sequence>MINQLRLAPERLTSPCKIEGFDFNTTADLKPLKGIIGQDRAVEALDFGLRMKKKGYNIYIAGLSGTGRSSYANSITEKLAEEMPIPDDWVYVYNFKNPDKPKALNMEAGLAIQFKKEIEGVIEQLRKEIPVAFLGAEYETQKNEVFREFQELNQNIILKLNDKAKQFGFIFKESEQGLVTVPLIEGRPMKQEEYSSLPISEMERLREQSNQLSLETIEIFNQLKGLEEEMRLRIRKLDEDIGYSVINYFIKKLLQRYGHRDNIVEYINQIEQDVVDNISKFNKVNNEDEAQQLLMMQMKNDENFFNRYKVNLFINNSELKHAPIINEANPTFANILGAIEYRNEMGALKTDFTQIKAGALHTANGGFLILNIKEVLSQPYAWESLKRALKTGEINIESLSKNMGYIVTSTIKPEAIPLNLKVILIGDSYMYRMLYEMDEDFRKLFKIMADFDIEMSKDKENIYRMAMFIAKHCQKEDMKHFDKTAVARMMEYSSRLADHQEKLTSRFNQFVEVLYEAEAWAEVNNHEYVTKEDVEKAIQQKIYRNSKYEEKLNEMFKEGNLLLDVDGEKIGQINGLVVMGNGEYSFGKPSRITVSTYQGKPGIINIEREVRKSGSIHDKGVLILSGYLGCKFAQEQPMSLSVSISFEQNYSMIDGDSASSTELYAILSSIAEVPIRQDMAVTGSVNQKGEIQPIGGVNEKIEGFFDVCKFKGLTGNQGVIIPKQNIKNLMLKQDVIDAVKNNEFHIYAIGHVDEGIEILTGIPAGIKDDAGRYPEGSINYLVAKKLNQIYQKEKESKLKE</sequence>
<reference evidence="4 5" key="1">
    <citation type="submission" date="2016-10" db="EMBL/GenBank/DDBJ databases">
        <authorList>
            <person name="de Groot N.N."/>
        </authorList>
    </citation>
    <scope>NUCLEOTIDE SEQUENCE [LARGE SCALE GENOMIC DNA]</scope>
    <source>
        <strain evidence="4 5">DSM 18978</strain>
    </source>
</reference>
<keyword evidence="2" id="KW-0720">Serine protease</keyword>
<feature type="active site" evidence="2">
    <location>
        <position position="700"/>
    </location>
</feature>
<gene>
    <name evidence="4" type="ORF">SAMN03080606_01622</name>
</gene>
<dbReference type="InterPro" id="IPR046843">
    <property type="entry name" value="LonB_AAA-LID"/>
</dbReference>
<dbReference type="Pfam" id="PF13654">
    <property type="entry name" value="AAA_32"/>
    <property type="match status" value="1"/>
</dbReference>
<dbReference type="InterPro" id="IPR020568">
    <property type="entry name" value="Ribosomal_Su5_D2-typ_SF"/>
</dbReference>
<evidence type="ECO:0000313" key="5">
    <source>
        <dbReference type="Proteomes" id="UP000198636"/>
    </source>
</evidence>
<comment type="similarity">
    <text evidence="2">Belongs to the peptidase S16 family.</text>
</comment>